<comment type="caution">
    <text evidence="1">The sequence shown here is derived from an EMBL/GenBank/DDBJ whole genome shotgun (WGS) entry which is preliminary data.</text>
</comment>
<gene>
    <name evidence="1" type="ORF">V7S43_001770</name>
</gene>
<reference evidence="1 2" key="1">
    <citation type="submission" date="2024-09" db="EMBL/GenBank/DDBJ databases">
        <title>Genome sequencing and assembly of Phytophthora oleae, isolate VK10A, causative agent of rot of olive drupes.</title>
        <authorList>
            <person name="Conti Taguali S."/>
            <person name="Riolo M."/>
            <person name="La Spada F."/>
            <person name="Cacciola S.O."/>
            <person name="Dionisio G."/>
        </authorList>
    </citation>
    <scope>NUCLEOTIDE SEQUENCE [LARGE SCALE GENOMIC DNA]</scope>
    <source>
        <strain evidence="1 2">VK10A</strain>
    </source>
</reference>
<sequence length="223" mass="25277">MFAKSIKDALKVAALTRVKGEETRVQESVDSARMATKELLKRNAHSPNSEELLHRLEDLRQILMVVVRAILDTDGKLGGSGLRDLTALIKKLQDAFPSSSSRLKWCTTQLRKFITLKYKRPEHMSCCDRTKLTAFLSEVRGWESVNDYTASRFKEIMNFVSELLEGPYENWEPGEVRALQSLSVSQFSGWVLSRTAKYNRGACMRPTGGCTRCRDVLSLRLSI</sequence>
<dbReference type="EMBL" id="JBIMZQ010000003">
    <property type="protein sequence ID" value="KAL3672472.1"/>
    <property type="molecule type" value="Genomic_DNA"/>
</dbReference>
<accession>A0ABD3G2N7</accession>
<proteinExistence type="predicted"/>
<dbReference type="AlphaFoldDB" id="A0ABD3G2N7"/>
<protein>
    <submittedName>
        <fullName evidence="1">Uncharacterized protein</fullName>
    </submittedName>
</protein>
<organism evidence="1 2">
    <name type="scientific">Phytophthora oleae</name>
    <dbReference type="NCBI Taxonomy" id="2107226"/>
    <lineage>
        <taxon>Eukaryota</taxon>
        <taxon>Sar</taxon>
        <taxon>Stramenopiles</taxon>
        <taxon>Oomycota</taxon>
        <taxon>Peronosporomycetes</taxon>
        <taxon>Peronosporales</taxon>
        <taxon>Peronosporaceae</taxon>
        <taxon>Phytophthora</taxon>
    </lineage>
</organism>
<dbReference type="Proteomes" id="UP001632037">
    <property type="component" value="Unassembled WGS sequence"/>
</dbReference>
<evidence type="ECO:0000313" key="1">
    <source>
        <dbReference type="EMBL" id="KAL3672472.1"/>
    </source>
</evidence>
<name>A0ABD3G2N7_9STRA</name>
<evidence type="ECO:0000313" key="2">
    <source>
        <dbReference type="Proteomes" id="UP001632037"/>
    </source>
</evidence>
<keyword evidence="2" id="KW-1185">Reference proteome</keyword>